<keyword evidence="4 6" id="KW-0472">Membrane</keyword>
<keyword evidence="3 6" id="KW-1133">Transmembrane helix</keyword>
<feature type="region of interest" description="Disordered" evidence="5">
    <location>
        <begin position="420"/>
        <end position="443"/>
    </location>
</feature>
<dbReference type="AlphaFoldDB" id="A0A6A5ZKK4"/>
<reference evidence="9" key="1">
    <citation type="journal article" date="2020" name="Stud. Mycol.">
        <title>101 Dothideomycetes genomes: a test case for predicting lifestyles and emergence of pathogens.</title>
        <authorList>
            <person name="Haridas S."/>
            <person name="Albert R."/>
            <person name="Binder M."/>
            <person name="Bloem J."/>
            <person name="Labutti K."/>
            <person name="Salamov A."/>
            <person name="Andreopoulos B."/>
            <person name="Baker S."/>
            <person name="Barry K."/>
            <person name="Bills G."/>
            <person name="Bluhm B."/>
            <person name="Cannon C."/>
            <person name="Castanera R."/>
            <person name="Culley D."/>
            <person name="Daum C."/>
            <person name="Ezra D."/>
            <person name="Gonzalez J."/>
            <person name="Henrissat B."/>
            <person name="Kuo A."/>
            <person name="Liang C."/>
            <person name="Lipzen A."/>
            <person name="Lutzoni F."/>
            <person name="Magnuson J."/>
            <person name="Mondo S."/>
            <person name="Nolan M."/>
            <person name="Ohm R."/>
            <person name="Pangilinan J."/>
            <person name="Park H.-J."/>
            <person name="Ramirez L."/>
            <person name="Alfaro M."/>
            <person name="Sun H."/>
            <person name="Tritt A."/>
            <person name="Yoshinaga Y."/>
            <person name="Zwiers L.-H."/>
            <person name="Turgeon B."/>
            <person name="Goodwin S."/>
            <person name="Spatafora J."/>
            <person name="Crous P."/>
            <person name="Grigoriev I."/>
        </authorList>
    </citation>
    <scope>NUCLEOTIDE SEQUENCE</scope>
    <source>
        <strain evidence="9">CBS 627.86</strain>
    </source>
</reference>
<keyword evidence="7" id="KW-0732">Signal</keyword>
<dbReference type="PANTHER" id="PTHR15549">
    <property type="entry name" value="PAIRED IMMUNOGLOBULIN-LIKE TYPE 2 RECEPTOR"/>
    <property type="match status" value="1"/>
</dbReference>
<evidence type="ECO:0000313" key="9">
    <source>
        <dbReference type="EMBL" id="KAF2120190.1"/>
    </source>
</evidence>
<protein>
    <submittedName>
        <fullName evidence="9">Aspartic peptidase domain-containing protein</fullName>
    </submittedName>
</protein>
<dbReference type="EMBL" id="ML977314">
    <property type="protein sequence ID" value="KAF2120190.1"/>
    <property type="molecule type" value="Genomic_DNA"/>
</dbReference>
<evidence type="ECO:0000256" key="1">
    <source>
        <dbReference type="ARBA" id="ARBA00004167"/>
    </source>
</evidence>
<comment type="subcellular location">
    <subcellularLocation>
        <location evidence="1">Membrane</location>
        <topology evidence="1">Single-pass membrane protein</topology>
    </subcellularLocation>
</comment>
<name>A0A6A5ZKK4_9PLEO</name>
<feature type="compositionally biased region" description="Polar residues" evidence="5">
    <location>
        <begin position="421"/>
        <end position="441"/>
    </location>
</feature>
<evidence type="ECO:0000256" key="6">
    <source>
        <dbReference type="SAM" id="Phobius"/>
    </source>
</evidence>
<sequence length="535" mass="56822">MTSSLGTIGWLLLLAYASRLGVAQCVPKLVSVPIKNVSLSNGAQVRGIAMGVGSTYENISMFASADYNETYIYGQKGFCDNDLSSAACLSFRGGAYDKTQSTTQISIGSRRASDGFDADWIADGLQLASNASLSNFGFGIPQQDLNQQFTSQAQLGLGRNSSFLRALEAAGYINTKVYSIFWGLVGGPPEKQTSGSLVLGGLDKALLADPSNNFTAPLFFGSKCGTGMLVAISDISLNWPNGTDVSIFLGSQSAAIQACVSPSFAGLMSMPFDYYQNFMLLAGGEYPSGGEEERSTGINYFTMLFDPENVYYGGLTITIQNSISIRIPNTELVVPDIHISSSGSLASNSSVRNLVINSMQSENKDDLPVLGRLFMSSAYLMVNQESDTFSIWQADTGAKTPELVALGKDNAMGEEVCDGAANTTTAGSMPPSSTGSATSLPQEKASKNLSGGAIAGIVIGLLAVALAVGVVVFLVLRRRRRDTEVAIPREESKITTEPPPTYIDHHQSIYSAIPSEMPAERQDAVEIDGRTVIER</sequence>
<evidence type="ECO:0000256" key="5">
    <source>
        <dbReference type="SAM" id="MobiDB-lite"/>
    </source>
</evidence>
<evidence type="ECO:0000259" key="8">
    <source>
        <dbReference type="PROSITE" id="PS51767"/>
    </source>
</evidence>
<evidence type="ECO:0000256" key="4">
    <source>
        <dbReference type="ARBA" id="ARBA00023136"/>
    </source>
</evidence>
<feature type="transmembrane region" description="Helical" evidence="6">
    <location>
        <begin position="453"/>
        <end position="476"/>
    </location>
</feature>
<accession>A0A6A5ZKK4</accession>
<dbReference type="InterPro" id="IPR021109">
    <property type="entry name" value="Peptidase_aspartic_dom_sf"/>
</dbReference>
<dbReference type="Proteomes" id="UP000799770">
    <property type="component" value="Unassembled WGS sequence"/>
</dbReference>
<feature type="chain" id="PRO_5025366887" evidence="7">
    <location>
        <begin position="24"/>
        <end position="535"/>
    </location>
</feature>
<evidence type="ECO:0000313" key="10">
    <source>
        <dbReference type="Proteomes" id="UP000799770"/>
    </source>
</evidence>
<dbReference type="PANTHER" id="PTHR15549:SF26">
    <property type="entry name" value="AXIAL BUDDING PATTERN PROTEIN 2-RELATED"/>
    <property type="match status" value="1"/>
</dbReference>
<proteinExistence type="predicted"/>
<gene>
    <name evidence="9" type="ORF">BDV96DRAFT_566841</name>
</gene>
<feature type="signal peptide" evidence="7">
    <location>
        <begin position="1"/>
        <end position="23"/>
    </location>
</feature>
<feature type="domain" description="Peptidase A1" evidence="8">
    <location>
        <begin position="46"/>
        <end position="392"/>
    </location>
</feature>
<dbReference type="InterPro" id="IPR051694">
    <property type="entry name" value="Immunoregulatory_rcpt-like"/>
</dbReference>
<dbReference type="OrthoDB" id="5361565at2759"/>
<dbReference type="GO" id="GO:0016020">
    <property type="term" value="C:membrane"/>
    <property type="evidence" value="ECO:0007669"/>
    <property type="project" value="UniProtKB-SubCell"/>
</dbReference>
<dbReference type="SUPFAM" id="SSF50630">
    <property type="entry name" value="Acid proteases"/>
    <property type="match status" value="1"/>
</dbReference>
<evidence type="ECO:0000256" key="3">
    <source>
        <dbReference type="ARBA" id="ARBA00022989"/>
    </source>
</evidence>
<keyword evidence="2 6" id="KW-0812">Transmembrane</keyword>
<dbReference type="Gene3D" id="2.40.70.10">
    <property type="entry name" value="Acid Proteases"/>
    <property type="match status" value="1"/>
</dbReference>
<evidence type="ECO:0000256" key="2">
    <source>
        <dbReference type="ARBA" id="ARBA00022692"/>
    </source>
</evidence>
<evidence type="ECO:0000256" key="7">
    <source>
        <dbReference type="SAM" id="SignalP"/>
    </source>
</evidence>
<dbReference type="InterPro" id="IPR033121">
    <property type="entry name" value="PEPTIDASE_A1"/>
</dbReference>
<keyword evidence="10" id="KW-1185">Reference proteome</keyword>
<dbReference type="PROSITE" id="PS51767">
    <property type="entry name" value="PEPTIDASE_A1"/>
    <property type="match status" value="1"/>
</dbReference>
<dbReference type="GO" id="GO:0071944">
    <property type="term" value="C:cell periphery"/>
    <property type="evidence" value="ECO:0007669"/>
    <property type="project" value="UniProtKB-ARBA"/>
</dbReference>
<organism evidence="9 10">
    <name type="scientific">Lophiotrema nucula</name>
    <dbReference type="NCBI Taxonomy" id="690887"/>
    <lineage>
        <taxon>Eukaryota</taxon>
        <taxon>Fungi</taxon>
        <taxon>Dikarya</taxon>
        <taxon>Ascomycota</taxon>
        <taxon>Pezizomycotina</taxon>
        <taxon>Dothideomycetes</taxon>
        <taxon>Pleosporomycetidae</taxon>
        <taxon>Pleosporales</taxon>
        <taxon>Lophiotremataceae</taxon>
        <taxon>Lophiotrema</taxon>
    </lineage>
</organism>